<evidence type="ECO:0000313" key="2">
    <source>
        <dbReference type="EMBL" id="OAY58973.1"/>
    </source>
</evidence>
<organism evidence="2">
    <name type="scientific">Manihot esculenta</name>
    <name type="common">Cassava</name>
    <name type="synonym">Jatropha manihot</name>
    <dbReference type="NCBI Taxonomy" id="3983"/>
    <lineage>
        <taxon>Eukaryota</taxon>
        <taxon>Viridiplantae</taxon>
        <taxon>Streptophyta</taxon>
        <taxon>Embryophyta</taxon>
        <taxon>Tracheophyta</taxon>
        <taxon>Spermatophyta</taxon>
        <taxon>Magnoliopsida</taxon>
        <taxon>eudicotyledons</taxon>
        <taxon>Gunneridae</taxon>
        <taxon>Pentapetalae</taxon>
        <taxon>rosids</taxon>
        <taxon>fabids</taxon>
        <taxon>Malpighiales</taxon>
        <taxon>Euphorbiaceae</taxon>
        <taxon>Crotonoideae</taxon>
        <taxon>Manihoteae</taxon>
        <taxon>Manihot</taxon>
    </lineage>
</organism>
<keyword evidence="1" id="KW-0472">Membrane</keyword>
<dbReference type="EMBL" id="CM004388">
    <property type="protein sequence ID" value="OAY58973.1"/>
    <property type="molecule type" value="Genomic_DNA"/>
</dbReference>
<sequence>MHRSSKLIAIFLSLDTCLWLSFLHWLILLPLPLPLLLLCVKRWKSSCLLSSYSSHAC</sequence>
<gene>
    <name evidence="2" type="ORF">MANES_02G221100</name>
</gene>
<evidence type="ECO:0000256" key="1">
    <source>
        <dbReference type="SAM" id="Phobius"/>
    </source>
</evidence>
<keyword evidence="1" id="KW-0812">Transmembrane</keyword>
<feature type="transmembrane region" description="Helical" evidence="1">
    <location>
        <begin position="7"/>
        <end position="28"/>
    </location>
</feature>
<protein>
    <submittedName>
        <fullName evidence="2">Uncharacterized protein</fullName>
    </submittedName>
</protein>
<dbReference type="AlphaFoldDB" id="A0A2C9WG49"/>
<name>A0A2C9WG49_MANES</name>
<reference evidence="2" key="1">
    <citation type="submission" date="2016-02" db="EMBL/GenBank/DDBJ databases">
        <title>WGS assembly of Manihot esculenta.</title>
        <authorList>
            <person name="Bredeson J.V."/>
            <person name="Prochnik S.E."/>
            <person name="Lyons J.B."/>
            <person name="Schmutz J."/>
            <person name="Grimwood J."/>
            <person name="Vrebalov J."/>
            <person name="Bart R.S."/>
            <person name="Amuge T."/>
            <person name="Ferguson M.E."/>
            <person name="Green R."/>
            <person name="Putnam N."/>
            <person name="Stites J."/>
            <person name="Rounsley S."/>
            <person name="Rokhsar D.S."/>
        </authorList>
    </citation>
    <scope>NUCLEOTIDE SEQUENCE [LARGE SCALE GENOMIC DNA]</scope>
    <source>
        <tissue evidence="2">Leaf</tissue>
    </source>
</reference>
<accession>A0A2C9WG49</accession>
<proteinExistence type="predicted"/>
<keyword evidence="1" id="KW-1133">Transmembrane helix</keyword>